<name>A0A7K1FHI1_9ACTN</name>
<dbReference type="PANTHER" id="PTHR43798:SF6">
    <property type="entry name" value="HYDROLASE, PUTATIVE (AFU_ORTHOLOGUE AFUA_4G13070)-RELATED"/>
    <property type="match status" value="1"/>
</dbReference>
<dbReference type="PRINTS" id="PR00111">
    <property type="entry name" value="ABHYDROLASE"/>
</dbReference>
<dbReference type="InterPro" id="IPR029058">
    <property type="entry name" value="AB_hydrolase_fold"/>
</dbReference>
<dbReference type="InterPro" id="IPR000073">
    <property type="entry name" value="AB_hydrolase_1"/>
</dbReference>
<accession>A0A7K1FHI1</accession>
<gene>
    <name evidence="2" type="ORF">GIS00_06315</name>
</gene>
<keyword evidence="2" id="KW-0378">Hydrolase</keyword>
<dbReference type="PANTHER" id="PTHR43798">
    <property type="entry name" value="MONOACYLGLYCEROL LIPASE"/>
    <property type="match status" value="1"/>
</dbReference>
<dbReference type="AlphaFoldDB" id="A0A7K1FHI1"/>
<dbReference type="InterPro" id="IPR050266">
    <property type="entry name" value="AB_hydrolase_sf"/>
</dbReference>
<sequence>MPTLRAAGVDVHHVVHGDGRPVIVLHGAGVDHRETEACVEPTFAGLQGWRRIYPDLPGMGRTPAPASLSSADDVLAVLLDLARKVSGGQPVLLVGHSAGAYYARALACRQPELVAGAALICPLLPGARDVPAHHAVPGGSEIGDDGFRDYFVVHTPEMLERYREFVEPAADLVDQEVMQRIGGKWEITGDLPPYPGPALLVAGRRDSTVGWAATADLAQQWPGATLAVLDHAGHALPHEQPELLRALIGEWLARVERTVSG</sequence>
<dbReference type="Gene3D" id="3.40.50.1820">
    <property type="entry name" value="alpha/beta hydrolase"/>
    <property type="match status" value="1"/>
</dbReference>
<protein>
    <submittedName>
        <fullName evidence="2">Alpha/beta fold hydrolase</fullName>
    </submittedName>
</protein>
<dbReference type="RefSeq" id="WP_154767391.1">
    <property type="nucleotide sequence ID" value="NZ_WLYK01000001.1"/>
</dbReference>
<dbReference type="Pfam" id="PF12697">
    <property type="entry name" value="Abhydrolase_6"/>
    <property type="match status" value="1"/>
</dbReference>
<evidence type="ECO:0000313" key="2">
    <source>
        <dbReference type="EMBL" id="MTD13558.1"/>
    </source>
</evidence>
<dbReference type="Proteomes" id="UP000460221">
    <property type="component" value="Unassembled WGS sequence"/>
</dbReference>
<evidence type="ECO:0000259" key="1">
    <source>
        <dbReference type="Pfam" id="PF12697"/>
    </source>
</evidence>
<comment type="caution">
    <text evidence="2">The sequence shown here is derived from an EMBL/GenBank/DDBJ whole genome shotgun (WGS) entry which is preliminary data.</text>
</comment>
<dbReference type="EMBL" id="WLYK01000001">
    <property type="protein sequence ID" value="MTD13558.1"/>
    <property type="molecule type" value="Genomic_DNA"/>
</dbReference>
<dbReference type="GO" id="GO:0016787">
    <property type="term" value="F:hydrolase activity"/>
    <property type="evidence" value="ECO:0007669"/>
    <property type="project" value="UniProtKB-KW"/>
</dbReference>
<reference evidence="2 3" key="1">
    <citation type="submission" date="2019-11" db="EMBL/GenBank/DDBJ databases">
        <authorList>
            <person name="Jiang L.-Q."/>
        </authorList>
    </citation>
    <scope>NUCLEOTIDE SEQUENCE [LARGE SCALE GENOMIC DNA]</scope>
    <source>
        <strain evidence="2 3">YIM 132087</strain>
    </source>
</reference>
<organism evidence="2 3">
    <name type="scientific">Nakamurella alba</name>
    <dbReference type="NCBI Taxonomy" id="2665158"/>
    <lineage>
        <taxon>Bacteria</taxon>
        <taxon>Bacillati</taxon>
        <taxon>Actinomycetota</taxon>
        <taxon>Actinomycetes</taxon>
        <taxon>Nakamurellales</taxon>
        <taxon>Nakamurellaceae</taxon>
        <taxon>Nakamurella</taxon>
    </lineage>
</organism>
<dbReference type="SUPFAM" id="SSF53474">
    <property type="entry name" value="alpha/beta-Hydrolases"/>
    <property type="match status" value="1"/>
</dbReference>
<evidence type="ECO:0000313" key="3">
    <source>
        <dbReference type="Proteomes" id="UP000460221"/>
    </source>
</evidence>
<proteinExistence type="predicted"/>
<feature type="domain" description="AB hydrolase-1" evidence="1">
    <location>
        <begin position="22"/>
        <end position="245"/>
    </location>
</feature>
<keyword evidence="3" id="KW-1185">Reference proteome</keyword>